<dbReference type="GeneID" id="63787214"/>
<gene>
    <name evidence="1" type="ORF">BCR37DRAFT_388408</name>
</gene>
<evidence type="ECO:0000313" key="2">
    <source>
        <dbReference type="Proteomes" id="UP000193685"/>
    </source>
</evidence>
<dbReference type="Proteomes" id="UP000193685">
    <property type="component" value="Unassembled WGS sequence"/>
</dbReference>
<name>A0A1Y2F9D8_PROLT</name>
<keyword evidence="2" id="KW-1185">Reference proteome</keyword>
<organism evidence="1 2">
    <name type="scientific">Protomyces lactucae-debilis</name>
    <dbReference type="NCBI Taxonomy" id="2754530"/>
    <lineage>
        <taxon>Eukaryota</taxon>
        <taxon>Fungi</taxon>
        <taxon>Dikarya</taxon>
        <taxon>Ascomycota</taxon>
        <taxon>Taphrinomycotina</taxon>
        <taxon>Taphrinomycetes</taxon>
        <taxon>Taphrinales</taxon>
        <taxon>Protomycetaceae</taxon>
        <taxon>Protomyces</taxon>
    </lineage>
</organism>
<reference evidence="1 2" key="1">
    <citation type="submission" date="2016-07" db="EMBL/GenBank/DDBJ databases">
        <title>Pervasive Adenine N6-methylation of Active Genes in Fungi.</title>
        <authorList>
            <consortium name="DOE Joint Genome Institute"/>
            <person name="Mondo S.J."/>
            <person name="Dannebaum R.O."/>
            <person name="Kuo R.C."/>
            <person name="Labutti K."/>
            <person name="Haridas S."/>
            <person name="Kuo A."/>
            <person name="Salamov A."/>
            <person name="Ahrendt S.R."/>
            <person name="Lipzen A."/>
            <person name="Sullivan W."/>
            <person name="Andreopoulos W.B."/>
            <person name="Clum A."/>
            <person name="Lindquist E."/>
            <person name="Daum C."/>
            <person name="Ramamoorthy G.K."/>
            <person name="Gryganskyi A."/>
            <person name="Culley D."/>
            <person name="Magnuson J.K."/>
            <person name="James T.Y."/>
            <person name="O'Malley M.A."/>
            <person name="Stajich J.E."/>
            <person name="Spatafora J.W."/>
            <person name="Visel A."/>
            <person name="Grigoriev I.V."/>
        </authorList>
    </citation>
    <scope>NUCLEOTIDE SEQUENCE [LARGE SCALE GENOMIC DNA]</scope>
    <source>
        <strain evidence="1 2">12-1054</strain>
    </source>
</reference>
<protein>
    <submittedName>
        <fullName evidence="1">Uncharacterized protein</fullName>
    </submittedName>
</protein>
<evidence type="ECO:0000313" key="1">
    <source>
        <dbReference type="EMBL" id="ORY80054.1"/>
    </source>
</evidence>
<accession>A0A1Y2F9D8</accession>
<dbReference type="AlphaFoldDB" id="A0A1Y2F9D8"/>
<dbReference type="RefSeq" id="XP_040724188.1">
    <property type="nucleotide sequence ID" value="XM_040870615.1"/>
</dbReference>
<sequence>MAGTLGQYVRQETPKDACILTCYHVVQAAPSEPSPEAKEASSFVCSIIVWPADDYLSPMLASLVVGLARDREQLLWYETDPAESTVVEKLRARIQADVAVREGLITQRTIGTVCAANFRLPTPVNPSSSSGCVLVRVIITYTAALNAISSFPKRVCSSFTGSAELQGREKLSLIGRTSGPRTAC</sequence>
<proteinExistence type="predicted"/>
<dbReference type="EMBL" id="MCFI01000014">
    <property type="protein sequence ID" value="ORY80054.1"/>
    <property type="molecule type" value="Genomic_DNA"/>
</dbReference>
<comment type="caution">
    <text evidence="1">The sequence shown here is derived from an EMBL/GenBank/DDBJ whole genome shotgun (WGS) entry which is preliminary data.</text>
</comment>